<dbReference type="GeneID" id="20316746"/>
<reference evidence="1 2" key="1">
    <citation type="submission" date="2013-11" db="EMBL/GenBank/DDBJ databases">
        <title>Opisthorchis viverrini - life in the bile duct.</title>
        <authorList>
            <person name="Young N.D."/>
            <person name="Nagarajan N."/>
            <person name="Lin S.J."/>
            <person name="Korhonen P.K."/>
            <person name="Jex A.R."/>
            <person name="Hall R.S."/>
            <person name="Safavi-Hemami H."/>
            <person name="Kaewkong W."/>
            <person name="Bertrand D."/>
            <person name="Gao S."/>
            <person name="Seet Q."/>
            <person name="Wongkham S."/>
            <person name="Teh B.T."/>
            <person name="Wongkham C."/>
            <person name="Intapan P.M."/>
            <person name="Maleewong W."/>
            <person name="Yang X."/>
            <person name="Hu M."/>
            <person name="Wang Z."/>
            <person name="Hofmann A."/>
            <person name="Sternberg P.W."/>
            <person name="Tan P."/>
            <person name="Wang J."/>
            <person name="Gasser R.B."/>
        </authorList>
    </citation>
    <scope>NUCLEOTIDE SEQUENCE [LARGE SCALE GENOMIC DNA]</scope>
</reference>
<dbReference type="KEGG" id="ovi:T265_02558"/>
<organism evidence="1 2">
    <name type="scientific">Opisthorchis viverrini</name>
    <name type="common">Southeast Asian liver fluke</name>
    <dbReference type="NCBI Taxonomy" id="6198"/>
    <lineage>
        <taxon>Eukaryota</taxon>
        <taxon>Metazoa</taxon>
        <taxon>Spiralia</taxon>
        <taxon>Lophotrochozoa</taxon>
        <taxon>Platyhelminthes</taxon>
        <taxon>Trematoda</taxon>
        <taxon>Digenea</taxon>
        <taxon>Opisthorchiida</taxon>
        <taxon>Opisthorchiata</taxon>
        <taxon>Opisthorchiidae</taxon>
        <taxon>Opisthorchis</taxon>
    </lineage>
</organism>
<evidence type="ECO:0000313" key="2">
    <source>
        <dbReference type="Proteomes" id="UP000054324"/>
    </source>
</evidence>
<proteinExistence type="predicted"/>
<protein>
    <submittedName>
        <fullName evidence="1">Uncharacterized protein</fullName>
    </submittedName>
</protein>
<dbReference type="AlphaFoldDB" id="A0A074ZVF0"/>
<dbReference type="Proteomes" id="UP000054324">
    <property type="component" value="Unassembled WGS sequence"/>
</dbReference>
<accession>A0A074ZVF0</accession>
<dbReference type="CTD" id="20316746"/>
<dbReference type="EMBL" id="KL596650">
    <property type="protein sequence ID" value="KER31106.1"/>
    <property type="molecule type" value="Genomic_DNA"/>
</dbReference>
<gene>
    <name evidence="1" type="ORF">T265_02558</name>
</gene>
<dbReference type="RefSeq" id="XP_009165101.1">
    <property type="nucleotide sequence ID" value="XM_009166837.1"/>
</dbReference>
<evidence type="ECO:0000313" key="1">
    <source>
        <dbReference type="EMBL" id="KER31106.1"/>
    </source>
</evidence>
<name>A0A074ZVF0_OPIVI</name>
<sequence length="65" mass="7513">MPSHPSRASTYNTGNKAKKFDMNQIAAKFVFELHQLLNSGMFAVILWMRKPEFRSQRNNPEDIGD</sequence>
<keyword evidence="2" id="KW-1185">Reference proteome</keyword>